<accession>A0A7V5NYR9</accession>
<dbReference type="NCBIfam" id="TIGR02595">
    <property type="entry name" value="PEP_CTERM"/>
    <property type="match status" value="1"/>
</dbReference>
<dbReference type="Proteomes" id="UP000886101">
    <property type="component" value="Unassembled WGS sequence"/>
</dbReference>
<proteinExistence type="predicted"/>
<sequence>DFRREQKGMPNFATEEINDNVWGEIKEIELHYLQNQDYQISWAHFDLLAIVTTSKGSSIKCAPFSHDVTYVVPEPSSVLLLGFGLLGARLLKRRKVRRLD</sequence>
<organism evidence="2">
    <name type="scientific">Thermodesulfatator atlanticus</name>
    <dbReference type="NCBI Taxonomy" id="501497"/>
    <lineage>
        <taxon>Bacteria</taxon>
        <taxon>Pseudomonadati</taxon>
        <taxon>Thermodesulfobacteriota</taxon>
        <taxon>Thermodesulfobacteria</taxon>
        <taxon>Thermodesulfobacteriales</taxon>
        <taxon>Thermodesulfatatoraceae</taxon>
        <taxon>Thermodesulfatator</taxon>
    </lineage>
</organism>
<evidence type="ECO:0000313" key="2">
    <source>
        <dbReference type="EMBL" id="HHI96546.1"/>
    </source>
</evidence>
<dbReference type="Pfam" id="PF07589">
    <property type="entry name" value="PEP-CTERM"/>
    <property type="match status" value="1"/>
</dbReference>
<feature type="non-terminal residue" evidence="2">
    <location>
        <position position="1"/>
    </location>
</feature>
<name>A0A7V5NYR9_9BACT</name>
<dbReference type="EMBL" id="DROK01000048">
    <property type="protein sequence ID" value="HHI96546.1"/>
    <property type="molecule type" value="Genomic_DNA"/>
</dbReference>
<protein>
    <submittedName>
        <fullName evidence="2">PEP-CTERM sorting domain-containing protein</fullName>
    </submittedName>
</protein>
<dbReference type="AlphaFoldDB" id="A0A7V5NYR9"/>
<evidence type="ECO:0000259" key="1">
    <source>
        <dbReference type="Pfam" id="PF07589"/>
    </source>
</evidence>
<dbReference type="InterPro" id="IPR013424">
    <property type="entry name" value="Ice-binding_C"/>
</dbReference>
<gene>
    <name evidence="2" type="ORF">ENJ96_01690</name>
</gene>
<comment type="caution">
    <text evidence="2">The sequence shown here is derived from an EMBL/GenBank/DDBJ whole genome shotgun (WGS) entry which is preliminary data.</text>
</comment>
<reference evidence="2" key="1">
    <citation type="journal article" date="2020" name="mSystems">
        <title>Genome- and Community-Level Interaction Insights into Carbon Utilization and Element Cycling Functions of Hydrothermarchaeota in Hydrothermal Sediment.</title>
        <authorList>
            <person name="Zhou Z."/>
            <person name="Liu Y."/>
            <person name="Xu W."/>
            <person name="Pan J."/>
            <person name="Luo Z.H."/>
            <person name="Li M."/>
        </authorList>
    </citation>
    <scope>NUCLEOTIDE SEQUENCE [LARGE SCALE GENOMIC DNA]</scope>
    <source>
        <strain evidence="2">HyVt-533</strain>
    </source>
</reference>
<feature type="domain" description="Ice-binding protein C-terminal" evidence="1">
    <location>
        <begin position="72"/>
        <end position="94"/>
    </location>
</feature>